<accession>A0A6A7C911</accession>
<name>A0A6A7C911_9PEZI</name>
<reference evidence="2" key="1">
    <citation type="journal article" date="2020" name="Stud. Mycol.">
        <title>101 Dothideomycetes genomes: a test case for predicting lifestyles and emergence of pathogens.</title>
        <authorList>
            <person name="Haridas S."/>
            <person name="Albert R."/>
            <person name="Binder M."/>
            <person name="Bloem J."/>
            <person name="Labutti K."/>
            <person name="Salamov A."/>
            <person name="Andreopoulos B."/>
            <person name="Baker S."/>
            <person name="Barry K."/>
            <person name="Bills G."/>
            <person name="Bluhm B."/>
            <person name="Cannon C."/>
            <person name="Castanera R."/>
            <person name="Culley D."/>
            <person name="Daum C."/>
            <person name="Ezra D."/>
            <person name="Gonzalez J."/>
            <person name="Henrissat B."/>
            <person name="Kuo A."/>
            <person name="Liang C."/>
            <person name="Lipzen A."/>
            <person name="Lutzoni F."/>
            <person name="Magnuson J."/>
            <person name="Mondo S."/>
            <person name="Nolan M."/>
            <person name="Ohm R."/>
            <person name="Pangilinan J."/>
            <person name="Park H.-J."/>
            <person name="Ramirez L."/>
            <person name="Alfaro M."/>
            <person name="Sun H."/>
            <person name="Tritt A."/>
            <person name="Yoshinaga Y."/>
            <person name="Zwiers L.-H."/>
            <person name="Turgeon B."/>
            <person name="Goodwin S."/>
            <person name="Spatafora J."/>
            <person name="Crous P."/>
            <person name="Grigoriev I."/>
        </authorList>
    </citation>
    <scope>NUCLEOTIDE SEQUENCE</scope>
    <source>
        <strain evidence="2">CBS 480.64</strain>
    </source>
</reference>
<dbReference type="Proteomes" id="UP000799421">
    <property type="component" value="Unassembled WGS sequence"/>
</dbReference>
<dbReference type="AlphaFoldDB" id="A0A6A7C911"/>
<gene>
    <name evidence="2" type="ORF">K470DRAFT_254625</name>
</gene>
<feature type="region of interest" description="Disordered" evidence="1">
    <location>
        <begin position="1"/>
        <end position="44"/>
    </location>
</feature>
<protein>
    <submittedName>
        <fullName evidence="2">Uncharacterized protein</fullName>
    </submittedName>
</protein>
<evidence type="ECO:0000256" key="1">
    <source>
        <dbReference type="SAM" id="MobiDB-lite"/>
    </source>
</evidence>
<evidence type="ECO:0000313" key="2">
    <source>
        <dbReference type="EMBL" id="KAF2863732.1"/>
    </source>
</evidence>
<organism evidence="2 3">
    <name type="scientific">Piedraia hortae CBS 480.64</name>
    <dbReference type="NCBI Taxonomy" id="1314780"/>
    <lineage>
        <taxon>Eukaryota</taxon>
        <taxon>Fungi</taxon>
        <taxon>Dikarya</taxon>
        <taxon>Ascomycota</taxon>
        <taxon>Pezizomycotina</taxon>
        <taxon>Dothideomycetes</taxon>
        <taxon>Dothideomycetidae</taxon>
        <taxon>Capnodiales</taxon>
        <taxon>Piedraiaceae</taxon>
        <taxon>Piedraia</taxon>
    </lineage>
</organism>
<sequence length="62" mass="6832">MAIRSITHPAINNVPPPKKTSALNASQKTQPPSNENSHPFTPSAFPSWIELEFEPVFLTVMS</sequence>
<keyword evidence="3" id="KW-1185">Reference proteome</keyword>
<evidence type="ECO:0000313" key="3">
    <source>
        <dbReference type="Proteomes" id="UP000799421"/>
    </source>
</evidence>
<dbReference type="EMBL" id="MU005959">
    <property type="protein sequence ID" value="KAF2863732.1"/>
    <property type="molecule type" value="Genomic_DNA"/>
</dbReference>
<feature type="compositionally biased region" description="Polar residues" evidence="1">
    <location>
        <begin position="21"/>
        <end position="40"/>
    </location>
</feature>
<proteinExistence type="predicted"/>